<keyword evidence="3" id="KW-1185">Reference proteome</keyword>
<name>A0A1J4M9Q1_9CRYT</name>
<evidence type="ECO:0000313" key="2">
    <source>
        <dbReference type="EMBL" id="OII70945.1"/>
    </source>
</evidence>
<dbReference type="VEuPathDB" id="CryptoDB:cubi_03243"/>
<dbReference type="RefSeq" id="XP_028873042.1">
    <property type="nucleotide sequence ID" value="XM_029020256.1"/>
</dbReference>
<comment type="caution">
    <text evidence="2">The sequence shown here is derived from an EMBL/GenBank/DDBJ whole genome shotgun (WGS) entry which is preliminary data.</text>
</comment>
<dbReference type="AlphaFoldDB" id="A0A1J4M9Q1"/>
<sequence>MLVIKEEDYNSLWAELQWPGEKFDKVMGYFRKYAGLEEGLSRERLSKLLLDLGKSCYTVRGGVNSITERGDLCWIMSGSNMLSGSQFMCLAGLLDNSTPHSTSSPAGLLRLEMIFMYYDKGNKGYWDMHDWDFLMRDIQYPAENGEKLVPYPLSSDQYINFETLKKLVDTRRLRGTSQLLRVSFENGKLEKEKSLKVIEDSSNVDKSTDNENLIFEINNPINNIEMSGLKEGDVEYVKLSEKTTYSPIIQSRGNQGEKLSSKMNIQKLQVFSPRKKNPEKKSPSKKRLQKQNSGIQEVSNVNQTTSSPRLLTSRETFAEYNTNSSAYQDGVSSYMSRIPVVPNSPSLNCTPMTGFRRSVVPNPYYTFNDGRGILVNQVTPVLPNPIQHMPYQIPVNVPHQQMPVQQFMDPISNYISPHIAAQMNKGVMHSKALDLPMVNSSSIGSEGQNDLQNFNKFQTFGQSLQNVGHSIMSMIPKVFSVPNIMVGASNYSYVSQEDIQKRGSKRLNDEEINTHFQSSPKSIINTNEQPEIKAVYGATRKVSDDHNSVMSSEAMNNGMMLPNFHSTYSNENYPMSIDLSKLNVVSLPGIPENNSNLNSYEVGNTVNEIINSEDFLEAEEVRKSNILSQEIKSKMENITKKPIRIEDVDHFFTFMEQLLYNEIIGSVGLFDKVIERHESSFQLSEKEEILIGPIMQLTTMDQLMLTFALNCVVSHQYSGNSYNQNEGVLGNGVSIDVVGEKIDSLIDLFHRIYRIMYQDLRNEVERNGDTVISSSDIDERRIQNKNSFIGYSFLPYIVKMVWEKVRAAMEGDLDMIETIKDICVVYYHYLLESNGSFVSENNSQESSQVFKYSSVEEMIEVVRQRYVVAIKMLSLNNSAKTNSAEAKKIKNQTSKKGQEPQPDRPASRIGQPSYVKSKTQSHQDHSQFKTQSKSIVQNPRQTQTQICYQNQLRGEGINLILKEVNKNVFVPVAKSRVNHSSPHYPLLTATSSPNYNLIQQESKARDVNSRVTAGGNSSRRSLVLDSGESNPNVVPCILQESVIDTENSCEYHYNKALNHQESVTSKGDIIGGPSITSFTSSANRNYLYTNNTNNNGKVPTNIASYCPAEHALTDKVPETRLERKSRIPSRIL</sequence>
<feature type="region of interest" description="Disordered" evidence="1">
    <location>
        <begin position="881"/>
        <end position="941"/>
    </location>
</feature>
<feature type="region of interest" description="Disordered" evidence="1">
    <location>
        <begin position="268"/>
        <end position="310"/>
    </location>
</feature>
<feature type="compositionally biased region" description="Basic residues" evidence="1">
    <location>
        <begin position="273"/>
        <end position="289"/>
    </location>
</feature>
<proteinExistence type="predicted"/>
<feature type="compositionally biased region" description="Polar residues" evidence="1">
    <location>
        <begin position="1009"/>
        <end position="1020"/>
    </location>
</feature>
<dbReference type="OrthoDB" id="339503at2759"/>
<evidence type="ECO:0000313" key="3">
    <source>
        <dbReference type="Proteomes" id="UP000186176"/>
    </source>
</evidence>
<reference evidence="2 3" key="1">
    <citation type="submission" date="2016-10" db="EMBL/GenBank/DDBJ databases">
        <title>Reductive evolution of mitochondrial metabolism and differential evolution of invasion-related proteins in Cryptosporidium.</title>
        <authorList>
            <person name="Liu S."/>
            <person name="Roellig D.M."/>
            <person name="Guo Y."/>
            <person name="Li N."/>
            <person name="Frace M.A."/>
            <person name="Tang K."/>
            <person name="Zhang L."/>
            <person name="Feng Y."/>
            <person name="Xiao L."/>
        </authorList>
    </citation>
    <scope>NUCLEOTIDE SEQUENCE [LARGE SCALE GENOMIC DNA]</scope>
    <source>
        <strain evidence="2">39726</strain>
    </source>
</reference>
<dbReference type="EMBL" id="LRBP01000032">
    <property type="protein sequence ID" value="OII70945.1"/>
    <property type="molecule type" value="Genomic_DNA"/>
</dbReference>
<protein>
    <submittedName>
        <fullName evidence="2">Uncharacterized protein</fullName>
    </submittedName>
</protein>
<feature type="compositionally biased region" description="Basic and acidic residues" evidence="1">
    <location>
        <begin position="896"/>
        <end position="906"/>
    </location>
</feature>
<feature type="compositionally biased region" description="Polar residues" evidence="1">
    <location>
        <begin position="928"/>
        <end position="941"/>
    </location>
</feature>
<accession>A0A1J4M9Q1</accession>
<dbReference type="Proteomes" id="UP000186176">
    <property type="component" value="Unassembled WGS sequence"/>
</dbReference>
<organism evidence="2 3">
    <name type="scientific">Cryptosporidium ubiquitum</name>
    <dbReference type="NCBI Taxonomy" id="857276"/>
    <lineage>
        <taxon>Eukaryota</taxon>
        <taxon>Sar</taxon>
        <taxon>Alveolata</taxon>
        <taxon>Apicomplexa</taxon>
        <taxon>Conoidasida</taxon>
        <taxon>Coccidia</taxon>
        <taxon>Eucoccidiorida</taxon>
        <taxon>Eimeriorina</taxon>
        <taxon>Cryptosporidiidae</taxon>
        <taxon>Cryptosporidium</taxon>
    </lineage>
</organism>
<gene>
    <name evidence="2" type="ORF">cubi_03243</name>
</gene>
<evidence type="ECO:0000256" key="1">
    <source>
        <dbReference type="SAM" id="MobiDB-lite"/>
    </source>
</evidence>
<feature type="compositionally biased region" description="Polar residues" evidence="1">
    <location>
        <begin position="290"/>
        <end position="310"/>
    </location>
</feature>
<dbReference type="GeneID" id="39980035"/>
<feature type="region of interest" description="Disordered" evidence="1">
    <location>
        <begin position="1007"/>
        <end position="1026"/>
    </location>
</feature>